<dbReference type="OrthoDB" id="9801263at2"/>
<dbReference type="Pfam" id="PF06250">
    <property type="entry name" value="YhcG_C"/>
    <property type="match status" value="1"/>
</dbReference>
<evidence type="ECO:0000259" key="1">
    <source>
        <dbReference type="Pfam" id="PF06250"/>
    </source>
</evidence>
<name>A0A4V1D198_9BACT</name>
<keyword evidence="4" id="KW-1185">Reference proteome</keyword>
<dbReference type="KEGG" id="mgod:E7746_00455"/>
<reference evidence="3 4" key="1">
    <citation type="submission" date="2019-02" db="EMBL/GenBank/DDBJ databases">
        <title>Isolation and identification of novel species under the genus Muribaculum.</title>
        <authorList>
            <person name="Miyake S."/>
            <person name="Ding Y."/>
            <person name="Low A."/>
            <person name="Soh M."/>
            <person name="Seedorf H."/>
        </authorList>
    </citation>
    <scope>NUCLEOTIDE SEQUENCE [LARGE SCALE GENOMIC DNA]</scope>
    <source>
        <strain evidence="3 4">TLL-A4</strain>
    </source>
</reference>
<dbReference type="Proteomes" id="UP000297031">
    <property type="component" value="Chromosome"/>
</dbReference>
<dbReference type="PANTHER" id="PTHR30547:SF0">
    <property type="entry name" value="BLR8175 PROTEIN"/>
    <property type="match status" value="1"/>
</dbReference>
<dbReference type="Pfam" id="PF17761">
    <property type="entry name" value="DUF1016_N"/>
    <property type="match status" value="1"/>
</dbReference>
<evidence type="ECO:0000259" key="2">
    <source>
        <dbReference type="Pfam" id="PF17761"/>
    </source>
</evidence>
<dbReference type="PANTHER" id="PTHR30547">
    <property type="entry name" value="UNCHARACTERIZED PROTEIN YHCG-RELATED"/>
    <property type="match status" value="1"/>
</dbReference>
<sequence>METVVRIHNESEYNEILQQAVAVIETARSNAACAIISTSNEMHWRIGQLLYERKLDSAHGDGVVKRLSVDLKSMYPKMGMSVSNLWAMKKYYVRFHLSDPKLQRCVGVLPWRHINQLMTKLKDDDNAIQYYAEKVIEKGWSRDLLVNAINLEMHKHQPEANMSNNFAIALPEAQAAYANEVFKDSYCMGFLGVTEPLLELELERRLVEKIKKFLLELGQGFTYIGNQHVLSYNGKDYKVDMLFFHRGLRSLVAVDLKISEFMPEYVSKMNLYLSLLDRLERGKDENPSIGIILCAEKDNVEVELTLEGFTKPIGVAEYKLIVPQKELKQLITDEIKTFNQEIAEKATELLSE</sequence>
<accession>A0A4V1D198</accession>
<organism evidence="3 4">
    <name type="scientific">Muribaculum gordoncarteri</name>
    <dbReference type="NCBI Taxonomy" id="2530390"/>
    <lineage>
        <taxon>Bacteria</taxon>
        <taxon>Pseudomonadati</taxon>
        <taxon>Bacteroidota</taxon>
        <taxon>Bacteroidia</taxon>
        <taxon>Bacteroidales</taxon>
        <taxon>Muribaculaceae</taxon>
        <taxon>Muribaculum</taxon>
    </lineage>
</organism>
<dbReference type="InterPro" id="IPR041527">
    <property type="entry name" value="YhcG_N"/>
</dbReference>
<evidence type="ECO:0000313" key="4">
    <source>
        <dbReference type="Proteomes" id="UP000297031"/>
    </source>
</evidence>
<protein>
    <submittedName>
        <fullName evidence="3">DUF1016 family protein</fullName>
    </submittedName>
</protein>
<dbReference type="InterPro" id="IPR009362">
    <property type="entry name" value="YhcG_C"/>
</dbReference>
<gene>
    <name evidence="3" type="ORF">E7746_00455</name>
</gene>
<feature type="domain" description="YhcG N-terminal" evidence="2">
    <location>
        <begin position="22"/>
        <end position="155"/>
    </location>
</feature>
<dbReference type="RefSeq" id="WP_136409473.1">
    <property type="nucleotide sequence ID" value="NZ_CP039393.1"/>
</dbReference>
<dbReference type="AlphaFoldDB" id="A0A4V1D198"/>
<feature type="domain" description="YhcG PDDEXK nuclease" evidence="1">
    <location>
        <begin position="180"/>
        <end position="330"/>
    </location>
</feature>
<dbReference type="EMBL" id="CP039393">
    <property type="protein sequence ID" value="QCD34457.1"/>
    <property type="molecule type" value="Genomic_DNA"/>
</dbReference>
<evidence type="ECO:0000313" key="3">
    <source>
        <dbReference type="EMBL" id="QCD34457.1"/>
    </source>
</evidence>
<dbReference type="InterPro" id="IPR053148">
    <property type="entry name" value="PD-DEXK-like_domain"/>
</dbReference>
<proteinExistence type="predicted"/>